<dbReference type="Pfam" id="PF00196">
    <property type="entry name" value="GerE"/>
    <property type="match status" value="1"/>
</dbReference>
<evidence type="ECO:0000256" key="1">
    <source>
        <dbReference type="ARBA" id="ARBA00022553"/>
    </source>
</evidence>
<dbReference type="InterPro" id="IPR001789">
    <property type="entry name" value="Sig_transdc_resp-reg_receiver"/>
</dbReference>
<dbReference type="Proteomes" id="UP001285521">
    <property type="component" value="Unassembled WGS sequence"/>
</dbReference>
<protein>
    <submittedName>
        <fullName evidence="8">Response regulator transcription factor</fullName>
    </submittedName>
</protein>
<dbReference type="SMART" id="SM00421">
    <property type="entry name" value="HTH_LUXR"/>
    <property type="match status" value="1"/>
</dbReference>
<dbReference type="PRINTS" id="PR00038">
    <property type="entry name" value="HTHLUXR"/>
</dbReference>
<keyword evidence="3" id="KW-0238">DNA-binding</keyword>
<reference evidence="8 9" key="1">
    <citation type="submission" date="2023-11" db="EMBL/GenBank/DDBJ databases">
        <title>Lentzea sokolovensis, sp. nov., Lentzea kristufkii, sp. nov., and Lentzea miocenensis, sp. nov., rare actinobacteria from Sokolov Coal Basin, Miocene lacustrine sediment, Czech Republic.</title>
        <authorList>
            <person name="Lara A."/>
            <person name="Kotroba L."/>
            <person name="Nouioui I."/>
            <person name="Neumann-Schaal M."/>
            <person name="Mast Y."/>
            <person name="Chronakova A."/>
        </authorList>
    </citation>
    <scope>NUCLEOTIDE SEQUENCE [LARGE SCALE GENOMIC DNA]</scope>
    <source>
        <strain evidence="8 9">BCCO 10_0856</strain>
    </source>
</reference>
<feature type="modified residue" description="4-aspartylphosphate" evidence="5">
    <location>
        <position position="55"/>
    </location>
</feature>
<dbReference type="RefSeq" id="WP_319963808.1">
    <property type="nucleotide sequence ID" value="NZ_JAXAVW010000001.1"/>
</dbReference>
<organism evidence="8 9">
    <name type="scientific">Lentzea miocenica</name>
    <dbReference type="NCBI Taxonomy" id="3095431"/>
    <lineage>
        <taxon>Bacteria</taxon>
        <taxon>Bacillati</taxon>
        <taxon>Actinomycetota</taxon>
        <taxon>Actinomycetes</taxon>
        <taxon>Pseudonocardiales</taxon>
        <taxon>Pseudonocardiaceae</taxon>
        <taxon>Lentzea</taxon>
    </lineage>
</organism>
<sequence length="218" mass="22672">MSTSVLVVDDQVLVRAGFVALLGAQPDLEVVGEAGDGEEAVVLAASLQPDVVVMDVRMPRMDGVTAAREILASGGSSAILMLTTFDLDEHVFAALRAGASGFLLKDTPPEELVRAVRLVASGEALLAPTVTRRLISSFAALPSVSAVPPEFASLTEREHEVVLLVARGLSNADISGKLFLSEATVKTHLNRAMTKLGLSSRAQVVAAAYESGLLKPGG</sequence>
<dbReference type="PROSITE" id="PS00622">
    <property type="entry name" value="HTH_LUXR_1"/>
    <property type="match status" value="1"/>
</dbReference>
<evidence type="ECO:0000256" key="3">
    <source>
        <dbReference type="ARBA" id="ARBA00023125"/>
    </source>
</evidence>
<dbReference type="InterPro" id="IPR039420">
    <property type="entry name" value="WalR-like"/>
</dbReference>
<proteinExistence type="predicted"/>
<comment type="caution">
    <text evidence="8">The sequence shown here is derived from an EMBL/GenBank/DDBJ whole genome shotgun (WGS) entry which is preliminary data.</text>
</comment>
<feature type="domain" description="Response regulatory" evidence="7">
    <location>
        <begin position="4"/>
        <end position="120"/>
    </location>
</feature>
<dbReference type="CDD" id="cd06170">
    <property type="entry name" value="LuxR_C_like"/>
    <property type="match status" value="1"/>
</dbReference>
<evidence type="ECO:0000313" key="8">
    <source>
        <dbReference type="EMBL" id="MDX8028806.1"/>
    </source>
</evidence>
<name>A0ABU4SSE2_9PSEU</name>
<evidence type="ECO:0000259" key="6">
    <source>
        <dbReference type="PROSITE" id="PS50043"/>
    </source>
</evidence>
<dbReference type="PROSITE" id="PS50110">
    <property type="entry name" value="RESPONSE_REGULATORY"/>
    <property type="match status" value="1"/>
</dbReference>
<dbReference type="SMART" id="SM00448">
    <property type="entry name" value="REC"/>
    <property type="match status" value="1"/>
</dbReference>
<dbReference type="InterPro" id="IPR016032">
    <property type="entry name" value="Sig_transdc_resp-reg_C-effctor"/>
</dbReference>
<keyword evidence="1 5" id="KW-0597">Phosphoprotein</keyword>
<dbReference type="PANTHER" id="PTHR43214">
    <property type="entry name" value="TWO-COMPONENT RESPONSE REGULATOR"/>
    <property type="match status" value="1"/>
</dbReference>
<dbReference type="EMBL" id="JAXAVW010000001">
    <property type="protein sequence ID" value="MDX8028806.1"/>
    <property type="molecule type" value="Genomic_DNA"/>
</dbReference>
<dbReference type="PANTHER" id="PTHR43214:SF24">
    <property type="entry name" value="TRANSCRIPTIONAL REGULATORY PROTEIN NARL-RELATED"/>
    <property type="match status" value="1"/>
</dbReference>
<evidence type="ECO:0000256" key="4">
    <source>
        <dbReference type="ARBA" id="ARBA00023163"/>
    </source>
</evidence>
<dbReference type="InterPro" id="IPR000792">
    <property type="entry name" value="Tscrpt_reg_LuxR_C"/>
</dbReference>
<keyword evidence="9" id="KW-1185">Reference proteome</keyword>
<evidence type="ECO:0000256" key="5">
    <source>
        <dbReference type="PROSITE-ProRule" id="PRU00169"/>
    </source>
</evidence>
<dbReference type="InterPro" id="IPR011006">
    <property type="entry name" value="CheY-like_superfamily"/>
</dbReference>
<dbReference type="Gene3D" id="3.40.50.2300">
    <property type="match status" value="1"/>
</dbReference>
<dbReference type="InterPro" id="IPR058245">
    <property type="entry name" value="NreC/VraR/RcsB-like_REC"/>
</dbReference>
<dbReference type="SUPFAM" id="SSF46894">
    <property type="entry name" value="C-terminal effector domain of the bipartite response regulators"/>
    <property type="match status" value="1"/>
</dbReference>
<dbReference type="PROSITE" id="PS50043">
    <property type="entry name" value="HTH_LUXR_2"/>
    <property type="match status" value="1"/>
</dbReference>
<evidence type="ECO:0000256" key="2">
    <source>
        <dbReference type="ARBA" id="ARBA00023015"/>
    </source>
</evidence>
<evidence type="ECO:0000313" key="9">
    <source>
        <dbReference type="Proteomes" id="UP001285521"/>
    </source>
</evidence>
<keyword evidence="4" id="KW-0804">Transcription</keyword>
<keyword evidence="2" id="KW-0805">Transcription regulation</keyword>
<dbReference type="CDD" id="cd17535">
    <property type="entry name" value="REC_NarL-like"/>
    <property type="match status" value="1"/>
</dbReference>
<dbReference type="Pfam" id="PF00072">
    <property type="entry name" value="Response_reg"/>
    <property type="match status" value="1"/>
</dbReference>
<accession>A0ABU4SSE2</accession>
<feature type="domain" description="HTH luxR-type" evidence="6">
    <location>
        <begin position="147"/>
        <end position="212"/>
    </location>
</feature>
<dbReference type="SUPFAM" id="SSF52172">
    <property type="entry name" value="CheY-like"/>
    <property type="match status" value="1"/>
</dbReference>
<evidence type="ECO:0000259" key="7">
    <source>
        <dbReference type="PROSITE" id="PS50110"/>
    </source>
</evidence>
<gene>
    <name evidence="8" type="ORF">SK803_01225</name>
</gene>